<dbReference type="CDD" id="cd13133">
    <property type="entry name" value="MATE_like_7"/>
    <property type="match status" value="1"/>
</dbReference>
<evidence type="ECO:0000313" key="11">
    <source>
        <dbReference type="EMBL" id="AHC15726.1"/>
    </source>
</evidence>
<evidence type="ECO:0000256" key="4">
    <source>
        <dbReference type="ARBA" id="ARBA00022475"/>
    </source>
</evidence>
<feature type="transmembrane region" description="Helical" evidence="10">
    <location>
        <begin position="211"/>
        <end position="235"/>
    </location>
</feature>
<keyword evidence="5 10" id="KW-0812">Transmembrane</keyword>
<organism evidence="11 12">
    <name type="scientific">Salinispira pacifica</name>
    <dbReference type="NCBI Taxonomy" id="1307761"/>
    <lineage>
        <taxon>Bacteria</taxon>
        <taxon>Pseudomonadati</taxon>
        <taxon>Spirochaetota</taxon>
        <taxon>Spirochaetia</taxon>
        <taxon>Spirochaetales</taxon>
        <taxon>Spirochaetaceae</taxon>
        <taxon>Salinispira</taxon>
    </lineage>
</organism>
<evidence type="ECO:0000256" key="9">
    <source>
        <dbReference type="ARBA" id="ARBA00031636"/>
    </source>
</evidence>
<accession>V5WKK6</accession>
<feature type="transmembrane region" description="Helical" evidence="10">
    <location>
        <begin position="110"/>
        <end position="128"/>
    </location>
</feature>
<dbReference type="PANTHER" id="PTHR43298">
    <property type="entry name" value="MULTIDRUG RESISTANCE PROTEIN NORM-RELATED"/>
    <property type="match status" value="1"/>
</dbReference>
<keyword evidence="8 10" id="KW-0472">Membrane</keyword>
<dbReference type="STRING" id="1307761.L21SP2_2373"/>
<protein>
    <recommendedName>
        <fullName evidence="9">Multidrug-efflux transporter</fullName>
    </recommendedName>
</protein>
<feature type="transmembrane region" description="Helical" evidence="10">
    <location>
        <begin position="148"/>
        <end position="165"/>
    </location>
</feature>
<dbReference type="HOGENOM" id="CLU_012893_6_5_12"/>
<keyword evidence="6 10" id="KW-1133">Transmembrane helix</keyword>
<evidence type="ECO:0000256" key="3">
    <source>
        <dbReference type="ARBA" id="ARBA00022449"/>
    </source>
</evidence>
<keyword evidence="12" id="KW-1185">Reference proteome</keyword>
<feature type="transmembrane region" description="Helical" evidence="10">
    <location>
        <begin position="403"/>
        <end position="422"/>
    </location>
</feature>
<dbReference type="NCBIfam" id="TIGR00797">
    <property type="entry name" value="matE"/>
    <property type="match status" value="1"/>
</dbReference>
<dbReference type="RefSeq" id="WP_024268630.1">
    <property type="nucleotide sequence ID" value="NC_023035.1"/>
</dbReference>
<dbReference type="PIRSF" id="PIRSF006603">
    <property type="entry name" value="DinF"/>
    <property type="match status" value="1"/>
</dbReference>
<dbReference type="Proteomes" id="UP000018680">
    <property type="component" value="Chromosome"/>
</dbReference>
<name>V5WKK6_9SPIO</name>
<keyword evidence="7" id="KW-0406">Ion transport</keyword>
<reference evidence="11 12" key="1">
    <citation type="journal article" date="2015" name="Stand. Genomic Sci.">
        <title>Complete genome sequence and description of Salinispira pacifica gen. nov., sp. nov., a novel spirochaete isolated form a hypersaline microbial mat.</title>
        <authorList>
            <person name="Ben Hania W."/>
            <person name="Joseph M."/>
            <person name="Schumann P."/>
            <person name="Bunk B."/>
            <person name="Fiebig A."/>
            <person name="Sproer C."/>
            <person name="Klenk H.P."/>
            <person name="Fardeau M.L."/>
            <person name="Spring S."/>
        </authorList>
    </citation>
    <scope>NUCLEOTIDE SEQUENCE [LARGE SCALE GENOMIC DNA]</scope>
    <source>
        <strain evidence="11 12">L21-RPul-D2</strain>
    </source>
</reference>
<dbReference type="InterPro" id="IPR050222">
    <property type="entry name" value="MATE_MdtK"/>
</dbReference>
<evidence type="ECO:0000313" key="12">
    <source>
        <dbReference type="Proteomes" id="UP000018680"/>
    </source>
</evidence>
<dbReference type="InterPro" id="IPR002528">
    <property type="entry name" value="MATE_fam"/>
</dbReference>
<sequence length="466" mass="51025">MKLSRGQAGEFFRSGGHPVGQVVALGIPLLFGRLTHYLHQIVDSAMLGHFGENSFELAAIGIAGLFTWMLNTFLWPLSNGIQAITARRFGRQDINSLESRHITGEALDNGMVAALVAGTLAISASFLARPVLSGMIETPEILELTIQYISMMRFALIPTGIFFAVQGFFSAINKTSYVMWSGILSNVLNIILNYIFIFGKFGLPAMGIRGAALGTVLAFSFAAVFLIVVVLTRGYRTEYRLFSFRHLSTRLQKDIVRVALPPAVQNIIALGIFMTYQTIIEDYSPLFLAATHAVFSFYRLNKTIIGGFARSAGILAGNALGRGEKQSAGKYIAASGAVAAGIAVLVALFTFLLRYRIAGIFSSDPSTVAVITTALTFFLPFYFMESLGYSFEMVFISNGYGRYVLASEFTTNVLFILGLTLLMRHLFPDTIQLAWLSFGLYQIFHAGIMIAGFLKGRWLDVQVESG</sequence>
<dbReference type="KEGG" id="slr:L21SP2_2373"/>
<evidence type="ECO:0000256" key="8">
    <source>
        <dbReference type="ARBA" id="ARBA00023136"/>
    </source>
</evidence>
<proteinExistence type="predicted"/>
<dbReference type="GO" id="GO:0015297">
    <property type="term" value="F:antiporter activity"/>
    <property type="evidence" value="ECO:0007669"/>
    <property type="project" value="UniProtKB-KW"/>
</dbReference>
<dbReference type="GO" id="GO:0042910">
    <property type="term" value="F:xenobiotic transmembrane transporter activity"/>
    <property type="evidence" value="ECO:0007669"/>
    <property type="project" value="InterPro"/>
</dbReference>
<feature type="transmembrane region" description="Helical" evidence="10">
    <location>
        <begin position="365"/>
        <end position="383"/>
    </location>
</feature>
<feature type="transmembrane region" description="Helical" evidence="10">
    <location>
        <begin position="434"/>
        <end position="454"/>
    </location>
</feature>
<feature type="transmembrane region" description="Helical" evidence="10">
    <location>
        <begin position="58"/>
        <end position="78"/>
    </location>
</feature>
<dbReference type="GO" id="GO:0005886">
    <property type="term" value="C:plasma membrane"/>
    <property type="evidence" value="ECO:0007669"/>
    <property type="project" value="UniProtKB-SubCell"/>
</dbReference>
<dbReference type="eggNOG" id="COG0534">
    <property type="taxonomic scope" value="Bacteria"/>
</dbReference>
<feature type="transmembrane region" description="Helical" evidence="10">
    <location>
        <begin position="331"/>
        <end position="353"/>
    </location>
</feature>
<comment type="subcellular location">
    <subcellularLocation>
        <location evidence="1">Cell membrane</location>
        <topology evidence="1">Multi-pass membrane protein</topology>
    </subcellularLocation>
</comment>
<evidence type="ECO:0000256" key="10">
    <source>
        <dbReference type="SAM" id="Phobius"/>
    </source>
</evidence>
<evidence type="ECO:0000256" key="6">
    <source>
        <dbReference type="ARBA" id="ARBA00022989"/>
    </source>
</evidence>
<evidence type="ECO:0000256" key="2">
    <source>
        <dbReference type="ARBA" id="ARBA00022448"/>
    </source>
</evidence>
<dbReference type="GO" id="GO:0006811">
    <property type="term" value="P:monoatomic ion transport"/>
    <property type="evidence" value="ECO:0007669"/>
    <property type="project" value="UniProtKB-KW"/>
</dbReference>
<dbReference type="InterPro" id="IPR048279">
    <property type="entry name" value="MdtK-like"/>
</dbReference>
<evidence type="ECO:0000256" key="7">
    <source>
        <dbReference type="ARBA" id="ARBA00023065"/>
    </source>
</evidence>
<keyword evidence="3" id="KW-0050">Antiport</keyword>
<dbReference type="Pfam" id="PF01554">
    <property type="entry name" value="MatE"/>
    <property type="match status" value="2"/>
</dbReference>
<gene>
    <name evidence="11" type="ORF">L21SP2_2373</name>
</gene>
<keyword evidence="4" id="KW-1003">Cell membrane</keyword>
<evidence type="ECO:0000256" key="5">
    <source>
        <dbReference type="ARBA" id="ARBA00022692"/>
    </source>
</evidence>
<keyword evidence="2" id="KW-0813">Transport</keyword>
<dbReference type="AlphaFoldDB" id="V5WKK6"/>
<dbReference type="PANTHER" id="PTHR43298:SF2">
    <property type="entry name" value="FMN_FAD EXPORTER YEEO-RELATED"/>
    <property type="match status" value="1"/>
</dbReference>
<feature type="transmembrane region" description="Helical" evidence="10">
    <location>
        <begin position="177"/>
        <end position="199"/>
    </location>
</feature>
<evidence type="ECO:0000256" key="1">
    <source>
        <dbReference type="ARBA" id="ARBA00004651"/>
    </source>
</evidence>
<feature type="transmembrane region" description="Helical" evidence="10">
    <location>
        <begin position="21"/>
        <end position="38"/>
    </location>
</feature>
<dbReference type="EMBL" id="CP006939">
    <property type="protein sequence ID" value="AHC15726.1"/>
    <property type="molecule type" value="Genomic_DNA"/>
</dbReference>